<name>W4KQB3_HETIT</name>
<dbReference type="AlphaFoldDB" id="W4KQB3"/>
<evidence type="ECO:0000313" key="3">
    <source>
        <dbReference type="EMBL" id="ETW87590.1"/>
    </source>
</evidence>
<proteinExistence type="predicted"/>
<keyword evidence="1" id="KW-0175">Coiled coil</keyword>
<organism evidence="3 4">
    <name type="scientific">Heterobasidion irregulare (strain TC 32-1)</name>
    <dbReference type="NCBI Taxonomy" id="747525"/>
    <lineage>
        <taxon>Eukaryota</taxon>
        <taxon>Fungi</taxon>
        <taxon>Dikarya</taxon>
        <taxon>Basidiomycota</taxon>
        <taxon>Agaricomycotina</taxon>
        <taxon>Agaricomycetes</taxon>
        <taxon>Russulales</taxon>
        <taxon>Bondarzewiaceae</taxon>
        <taxon>Heterobasidion</taxon>
        <taxon>Heterobasidion annosum species complex</taxon>
    </lineage>
</organism>
<evidence type="ECO:0000313" key="4">
    <source>
        <dbReference type="Proteomes" id="UP000030671"/>
    </source>
</evidence>
<feature type="coiled-coil region" evidence="1">
    <location>
        <begin position="426"/>
        <end position="460"/>
    </location>
</feature>
<feature type="region of interest" description="Disordered" evidence="2">
    <location>
        <begin position="385"/>
        <end position="404"/>
    </location>
</feature>
<feature type="compositionally biased region" description="Acidic residues" evidence="2">
    <location>
        <begin position="385"/>
        <end position="394"/>
    </location>
</feature>
<sequence length="520" mass="57629">MLSSFSYRVPFSMLQNTDLEDRAGRSPWSSSLSLHPHSTKPAITDSVQLEGRTFLLRLSTDTQRLVIREHGAAHAPAEIFHPTDPWCLAGFALADPGTAMRALVRADRALRRRVVHARAQALCRLPGLVPPMAVPRPGPRPPVPATPTYRPAPVKITPRFVLASIALQRAEAARASPVLAEEAREELGIPVEDVGMSGWSASCSLGDARGEEAQTPVVDAGLDAMEVDVAQVVKEDGGCDMEVDPTAAEDARDAMEVEGMLTVEEDAEDADDAFEVDLTFWSCSLSLEDARREWLLEDGAPGPVAEEEEEPEPEVDLTFWSASHSLEDARQEPLPQEGASIPTDSEAWSARRNVRFPLVIEESALLSEDQHDEFEVQNMLVRSIEEDEWSDEGDSTPRALQRGEMPDCADASLSEDEIEELEVELLVTAGEEQDEEEQRMEDLEETVENAEKPVEDAEAANKVAKVCFQPQEDECNFDLEGPSFYDWETYTPVPDEEWMMPQLSAFQTLEAERGPFYSYF</sequence>
<dbReference type="GeneID" id="20675819"/>
<evidence type="ECO:0000256" key="2">
    <source>
        <dbReference type="SAM" id="MobiDB-lite"/>
    </source>
</evidence>
<dbReference type="HOGENOM" id="CLU_523798_0_0_1"/>
<evidence type="ECO:0000256" key="1">
    <source>
        <dbReference type="SAM" id="Coils"/>
    </source>
</evidence>
<dbReference type="EMBL" id="KI925454">
    <property type="protein sequence ID" value="ETW87590.1"/>
    <property type="molecule type" value="Genomic_DNA"/>
</dbReference>
<gene>
    <name evidence="3" type="ORF">HETIRDRAFT_448074</name>
</gene>
<reference evidence="3 4" key="1">
    <citation type="journal article" date="2012" name="New Phytol.">
        <title>Insight into trade-off between wood decay and parasitism from the genome of a fungal forest pathogen.</title>
        <authorList>
            <person name="Olson A."/>
            <person name="Aerts A."/>
            <person name="Asiegbu F."/>
            <person name="Belbahri L."/>
            <person name="Bouzid O."/>
            <person name="Broberg A."/>
            <person name="Canback B."/>
            <person name="Coutinho P.M."/>
            <person name="Cullen D."/>
            <person name="Dalman K."/>
            <person name="Deflorio G."/>
            <person name="van Diepen L.T."/>
            <person name="Dunand C."/>
            <person name="Duplessis S."/>
            <person name="Durling M."/>
            <person name="Gonthier P."/>
            <person name="Grimwood J."/>
            <person name="Fossdal C.G."/>
            <person name="Hansson D."/>
            <person name="Henrissat B."/>
            <person name="Hietala A."/>
            <person name="Himmelstrand K."/>
            <person name="Hoffmeister D."/>
            <person name="Hogberg N."/>
            <person name="James T.Y."/>
            <person name="Karlsson M."/>
            <person name="Kohler A."/>
            <person name="Kues U."/>
            <person name="Lee Y.H."/>
            <person name="Lin Y.C."/>
            <person name="Lind M."/>
            <person name="Lindquist E."/>
            <person name="Lombard V."/>
            <person name="Lucas S."/>
            <person name="Lunden K."/>
            <person name="Morin E."/>
            <person name="Murat C."/>
            <person name="Park J."/>
            <person name="Raffaello T."/>
            <person name="Rouze P."/>
            <person name="Salamov A."/>
            <person name="Schmutz J."/>
            <person name="Solheim H."/>
            <person name="Stahlberg J."/>
            <person name="Velez H."/>
            <person name="de Vries R.P."/>
            <person name="Wiebenga A."/>
            <person name="Woodward S."/>
            <person name="Yakovlev I."/>
            <person name="Garbelotto M."/>
            <person name="Martin F."/>
            <person name="Grigoriev I.V."/>
            <person name="Stenlid J."/>
        </authorList>
    </citation>
    <scope>NUCLEOTIDE SEQUENCE [LARGE SCALE GENOMIC DNA]</scope>
    <source>
        <strain evidence="3 4">TC 32-1</strain>
    </source>
</reference>
<dbReference type="RefSeq" id="XP_009541475.1">
    <property type="nucleotide sequence ID" value="XM_009543180.1"/>
</dbReference>
<dbReference type="InParanoid" id="W4KQB3"/>
<accession>W4KQB3</accession>
<protein>
    <submittedName>
        <fullName evidence="3">Uncharacterized protein</fullName>
    </submittedName>
</protein>
<dbReference type="Proteomes" id="UP000030671">
    <property type="component" value="Unassembled WGS sequence"/>
</dbReference>
<keyword evidence="4" id="KW-1185">Reference proteome</keyword>
<dbReference type="KEGG" id="hir:HETIRDRAFT_448074"/>